<reference evidence="1" key="1">
    <citation type="submission" date="2018-05" db="EMBL/GenBank/DDBJ databases">
        <authorList>
            <person name="Lanie J.A."/>
            <person name="Ng W.-L."/>
            <person name="Kazmierczak K.M."/>
            <person name="Andrzejewski T.M."/>
            <person name="Davidsen T.M."/>
            <person name="Wayne K.J."/>
            <person name="Tettelin H."/>
            <person name="Glass J.I."/>
            <person name="Rusch D."/>
            <person name="Podicherti R."/>
            <person name="Tsui H.-C.T."/>
            <person name="Winkler M.E."/>
        </authorList>
    </citation>
    <scope>NUCLEOTIDE SEQUENCE</scope>
</reference>
<evidence type="ECO:0000313" key="1">
    <source>
        <dbReference type="EMBL" id="SVD95914.1"/>
    </source>
</evidence>
<feature type="non-terminal residue" evidence="1">
    <location>
        <position position="48"/>
    </location>
</feature>
<accession>A0A382ZK96</accession>
<dbReference type="EMBL" id="UINC01184618">
    <property type="protein sequence ID" value="SVD95914.1"/>
    <property type="molecule type" value="Genomic_DNA"/>
</dbReference>
<gene>
    <name evidence="1" type="ORF">METZ01_LOCUS448768</name>
</gene>
<protein>
    <submittedName>
        <fullName evidence="1">Uncharacterized protein</fullName>
    </submittedName>
</protein>
<sequence>MKKYLYIISYALLFNSIYSQCDDSTLLLTMEDSWGDGWNGNTFCLNNE</sequence>
<dbReference type="AlphaFoldDB" id="A0A382ZK96"/>
<proteinExistence type="predicted"/>
<organism evidence="1">
    <name type="scientific">marine metagenome</name>
    <dbReference type="NCBI Taxonomy" id="408172"/>
    <lineage>
        <taxon>unclassified sequences</taxon>
        <taxon>metagenomes</taxon>
        <taxon>ecological metagenomes</taxon>
    </lineage>
</organism>
<name>A0A382ZK96_9ZZZZ</name>